<dbReference type="SUPFAM" id="SSF46689">
    <property type="entry name" value="Homeodomain-like"/>
    <property type="match status" value="1"/>
</dbReference>
<evidence type="ECO:0000256" key="3">
    <source>
        <dbReference type="ARBA" id="ARBA00023163"/>
    </source>
</evidence>
<dbReference type="Proteomes" id="UP001336020">
    <property type="component" value="Unassembled WGS sequence"/>
</dbReference>
<dbReference type="RefSeq" id="WP_330134718.1">
    <property type="nucleotide sequence ID" value="NZ_JAUTXY010000008.1"/>
</dbReference>
<dbReference type="PANTHER" id="PTHR30055:SF234">
    <property type="entry name" value="HTH-TYPE TRANSCRIPTIONAL REGULATOR BETI"/>
    <property type="match status" value="1"/>
</dbReference>
<sequence>MLVTSRRGRYNSGQETRLLLVETAERLFAIRGYHAVTLADVRVAAGQNNASVVRYYFGSKEGLLTAILDHRLPRISAYRGELIREWVAVGATFTARDALWCLVEPLADSVRRGEYYVALLDRLLEAEIIGETFTAADPGGTASGFEIDRVLRGVIDDIPEDTRRQRIIMVYTSVLGTLAQYARTGTELAPTELPALVDAWEGLLCAPTSEETREIRALAGR</sequence>
<evidence type="ECO:0000256" key="2">
    <source>
        <dbReference type="ARBA" id="ARBA00023125"/>
    </source>
</evidence>
<dbReference type="InterPro" id="IPR001647">
    <property type="entry name" value="HTH_TetR"/>
</dbReference>
<reference evidence="5 6" key="1">
    <citation type="submission" date="2023-07" db="EMBL/GenBank/DDBJ databases">
        <authorList>
            <person name="Girao M."/>
            <person name="Carvalho M.F."/>
        </authorList>
    </citation>
    <scope>NUCLEOTIDE SEQUENCE [LARGE SCALE GENOMIC DNA]</scope>
    <source>
        <strain evidence="5 6">YIM65754</strain>
    </source>
</reference>
<dbReference type="EMBL" id="JAUTXY010000008">
    <property type="protein sequence ID" value="MEE2059510.1"/>
    <property type="molecule type" value="Genomic_DNA"/>
</dbReference>
<evidence type="ECO:0000256" key="1">
    <source>
        <dbReference type="ARBA" id="ARBA00023015"/>
    </source>
</evidence>
<proteinExistence type="predicted"/>
<dbReference type="Gene3D" id="1.10.357.10">
    <property type="entry name" value="Tetracycline Repressor, domain 2"/>
    <property type="match status" value="1"/>
</dbReference>
<evidence type="ECO:0000313" key="5">
    <source>
        <dbReference type="EMBL" id="MEE2059510.1"/>
    </source>
</evidence>
<dbReference type="Pfam" id="PF00440">
    <property type="entry name" value="TetR_N"/>
    <property type="match status" value="1"/>
</dbReference>
<evidence type="ECO:0000313" key="6">
    <source>
        <dbReference type="Proteomes" id="UP001336020"/>
    </source>
</evidence>
<keyword evidence="3" id="KW-0804">Transcription</keyword>
<keyword evidence="1" id="KW-0805">Transcription regulation</keyword>
<keyword evidence="2" id="KW-0238">DNA-binding</keyword>
<gene>
    <name evidence="5" type="ORF">Q7514_18495</name>
</gene>
<protein>
    <submittedName>
        <fullName evidence="5">Helix-turn-helix domain-containing protein</fullName>
    </submittedName>
</protein>
<dbReference type="PANTHER" id="PTHR30055">
    <property type="entry name" value="HTH-TYPE TRANSCRIPTIONAL REGULATOR RUTR"/>
    <property type="match status" value="1"/>
</dbReference>
<evidence type="ECO:0000259" key="4">
    <source>
        <dbReference type="Pfam" id="PF00440"/>
    </source>
</evidence>
<dbReference type="InterPro" id="IPR009057">
    <property type="entry name" value="Homeodomain-like_sf"/>
</dbReference>
<comment type="caution">
    <text evidence="5">The sequence shown here is derived from an EMBL/GenBank/DDBJ whole genome shotgun (WGS) entry which is preliminary data.</text>
</comment>
<feature type="domain" description="HTH tetR-type" evidence="4">
    <location>
        <begin position="20"/>
        <end position="67"/>
    </location>
</feature>
<name>A0ABU7LD73_9NOCA</name>
<dbReference type="InterPro" id="IPR050109">
    <property type="entry name" value="HTH-type_TetR-like_transc_reg"/>
</dbReference>
<organism evidence="5 6">
    <name type="scientific">Rhodococcus artemisiae</name>
    <dbReference type="NCBI Taxonomy" id="714159"/>
    <lineage>
        <taxon>Bacteria</taxon>
        <taxon>Bacillati</taxon>
        <taxon>Actinomycetota</taxon>
        <taxon>Actinomycetes</taxon>
        <taxon>Mycobacteriales</taxon>
        <taxon>Nocardiaceae</taxon>
        <taxon>Rhodococcus</taxon>
    </lineage>
</organism>
<accession>A0ABU7LD73</accession>
<keyword evidence="6" id="KW-1185">Reference proteome</keyword>